<evidence type="ECO:0000256" key="2">
    <source>
        <dbReference type="ARBA" id="ARBA00023052"/>
    </source>
</evidence>
<keyword evidence="2 3" id="KW-0786">Thiamine pyrophosphate</keyword>
<accession>A0ABU4X5S8</accession>
<dbReference type="CDD" id="cd07035">
    <property type="entry name" value="TPP_PYR_POX_like"/>
    <property type="match status" value="1"/>
</dbReference>
<evidence type="ECO:0000256" key="3">
    <source>
        <dbReference type="RuleBase" id="RU362132"/>
    </source>
</evidence>
<proteinExistence type="inferred from homology"/>
<evidence type="ECO:0000313" key="7">
    <source>
        <dbReference type="EMBL" id="MDX8443680.1"/>
    </source>
</evidence>
<dbReference type="InterPro" id="IPR012001">
    <property type="entry name" value="Thiamin_PyroP_enz_TPP-bd_dom"/>
</dbReference>
<dbReference type="RefSeq" id="WP_320217665.1">
    <property type="nucleotide sequence ID" value="NZ_JAVIIS010000076.1"/>
</dbReference>
<dbReference type="InterPro" id="IPR045229">
    <property type="entry name" value="TPP_enz"/>
</dbReference>
<organism evidence="7 8">
    <name type="scientific">Mesorhizobium australafricanum</name>
    <dbReference type="NCBI Taxonomy" id="3072311"/>
    <lineage>
        <taxon>Bacteria</taxon>
        <taxon>Pseudomonadati</taxon>
        <taxon>Pseudomonadota</taxon>
        <taxon>Alphaproteobacteria</taxon>
        <taxon>Hyphomicrobiales</taxon>
        <taxon>Phyllobacteriaceae</taxon>
        <taxon>Mesorhizobium</taxon>
    </lineage>
</organism>
<dbReference type="EMBL" id="JAVIIS010000076">
    <property type="protein sequence ID" value="MDX8443680.1"/>
    <property type="molecule type" value="Genomic_DNA"/>
</dbReference>
<dbReference type="SUPFAM" id="SSF52467">
    <property type="entry name" value="DHS-like NAD/FAD-binding domain"/>
    <property type="match status" value="1"/>
</dbReference>
<evidence type="ECO:0000313" key="8">
    <source>
        <dbReference type="Proteomes" id="UP001272097"/>
    </source>
</evidence>
<name>A0ABU4X5S8_9HYPH</name>
<dbReference type="Pfam" id="PF00205">
    <property type="entry name" value="TPP_enzyme_M"/>
    <property type="match status" value="1"/>
</dbReference>
<dbReference type="PANTHER" id="PTHR18968:SF120">
    <property type="entry name" value="ACETOLACTATE SYNTHASE LARGE SUBUNIT"/>
    <property type="match status" value="1"/>
</dbReference>
<evidence type="ECO:0000256" key="1">
    <source>
        <dbReference type="ARBA" id="ARBA00007812"/>
    </source>
</evidence>
<feature type="domain" description="Thiamine pyrophosphate enzyme TPP-binding" evidence="5">
    <location>
        <begin position="384"/>
        <end position="528"/>
    </location>
</feature>
<dbReference type="Gene3D" id="3.40.50.1220">
    <property type="entry name" value="TPP-binding domain"/>
    <property type="match status" value="1"/>
</dbReference>
<dbReference type="InterPro" id="IPR011766">
    <property type="entry name" value="TPP_enzyme_TPP-bd"/>
</dbReference>
<feature type="domain" description="Thiamine pyrophosphate enzyme N-terminal TPP-binding" evidence="6">
    <location>
        <begin position="2"/>
        <end position="117"/>
    </location>
</feature>
<evidence type="ECO:0000259" key="5">
    <source>
        <dbReference type="Pfam" id="PF02775"/>
    </source>
</evidence>
<sequence>MRTGGQVLVEALKINGAEVIFGVPGESYLAALDAIRDQGNCLRYITMRQEGGASFAAAAYGDLTGRPGVCFVTRGPGVTSATIGLHTAMQGSTPMILLIGQISRPYRDREVFQEIDYRRFLGQTVKWVAEVDDASRLPEYVNRAFKVAVSGRPGPAALALPEDMLFSLTDAPDLPAARPTPAGLLSADIVAVGQMLQEARRPLLLLGGAMWTPEGQKAIIRFVETHDLPVAVGFRRQGLFPHDHPNFVGSLGFAGIPEPNQYARDADLIIALGSRLNDPTTMKHTIIPAPNPPCKLVHIHPGAEELGRLYQADLPILADPSLAATALAELPAARRHTAATANAKASYAARLALPTQPGPVDMAHVMRVLNERLPRDTTMTTGAGNASDWPNIHYCYREFLGAAAPVSGAMGMGVPAAIAAKLVRPHSPAVYIGGDGDFLMNGQELATAVQYGLDPIFIIIDNGKYGTIRGNQEVRYPGRVSGTTLRNPDFSKVAEGYGAHGERVDATADFEPALDRALSAGRAAVIHVVVGPKSLGPNHTLSEDCE</sequence>
<dbReference type="PANTHER" id="PTHR18968">
    <property type="entry name" value="THIAMINE PYROPHOSPHATE ENZYMES"/>
    <property type="match status" value="1"/>
</dbReference>
<dbReference type="Proteomes" id="UP001272097">
    <property type="component" value="Unassembled WGS sequence"/>
</dbReference>
<comment type="similarity">
    <text evidence="1 3">Belongs to the TPP enzyme family.</text>
</comment>
<keyword evidence="8" id="KW-1185">Reference proteome</keyword>
<dbReference type="SUPFAM" id="SSF52518">
    <property type="entry name" value="Thiamin diphosphate-binding fold (THDP-binding)"/>
    <property type="match status" value="2"/>
</dbReference>
<dbReference type="Gene3D" id="3.40.50.970">
    <property type="match status" value="2"/>
</dbReference>
<evidence type="ECO:0000259" key="6">
    <source>
        <dbReference type="Pfam" id="PF02776"/>
    </source>
</evidence>
<reference evidence="7 8" key="1">
    <citation type="submission" date="2023-08" db="EMBL/GenBank/DDBJ databases">
        <title>Implementing the SeqCode for naming new Mesorhizobium species isolated from Vachellia karroo root nodules.</title>
        <authorList>
            <person name="Van Lill M."/>
        </authorList>
    </citation>
    <scope>NUCLEOTIDE SEQUENCE [LARGE SCALE GENOMIC DNA]</scope>
    <source>
        <strain evidence="7 8">VK3E</strain>
    </source>
</reference>
<protein>
    <submittedName>
        <fullName evidence="7">Thiamine pyrophosphate-binding protein</fullName>
    </submittedName>
</protein>
<dbReference type="InterPro" id="IPR029061">
    <property type="entry name" value="THDP-binding"/>
</dbReference>
<dbReference type="InterPro" id="IPR029035">
    <property type="entry name" value="DHS-like_NAD/FAD-binding_dom"/>
</dbReference>
<comment type="caution">
    <text evidence="7">The sequence shown here is derived from an EMBL/GenBank/DDBJ whole genome shotgun (WGS) entry which is preliminary data.</text>
</comment>
<dbReference type="InterPro" id="IPR012000">
    <property type="entry name" value="Thiamin_PyroP_enz_cen_dom"/>
</dbReference>
<dbReference type="Pfam" id="PF02776">
    <property type="entry name" value="TPP_enzyme_N"/>
    <property type="match status" value="1"/>
</dbReference>
<evidence type="ECO:0000259" key="4">
    <source>
        <dbReference type="Pfam" id="PF00205"/>
    </source>
</evidence>
<dbReference type="CDD" id="cd00568">
    <property type="entry name" value="TPP_enzymes"/>
    <property type="match status" value="1"/>
</dbReference>
<dbReference type="Pfam" id="PF02775">
    <property type="entry name" value="TPP_enzyme_C"/>
    <property type="match status" value="1"/>
</dbReference>
<feature type="domain" description="Thiamine pyrophosphate enzyme central" evidence="4">
    <location>
        <begin position="192"/>
        <end position="327"/>
    </location>
</feature>
<dbReference type="NCBIfam" id="NF006052">
    <property type="entry name" value="PRK08199.1"/>
    <property type="match status" value="1"/>
</dbReference>
<gene>
    <name evidence="7" type="ORF">RFM51_29360</name>
</gene>